<gene>
    <name evidence="5" type="ORF">C7U56_06800</name>
</gene>
<keyword evidence="6" id="KW-1185">Reference proteome</keyword>
<accession>A0A2T3FQM7</accession>
<dbReference type="InterPro" id="IPR017900">
    <property type="entry name" value="4Fe4S_Fe_S_CS"/>
</dbReference>
<organism evidence="5 6">
    <name type="scientific">Clostridium fessum</name>
    <dbReference type="NCBI Taxonomy" id="2126740"/>
    <lineage>
        <taxon>Bacteria</taxon>
        <taxon>Bacillati</taxon>
        <taxon>Bacillota</taxon>
        <taxon>Clostridia</taxon>
        <taxon>Eubacteriales</taxon>
        <taxon>Clostridiaceae</taxon>
        <taxon>Clostridium</taxon>
    </lineage>
</organism>
<dbReference type="Pfam" id="PF00248">
    <property type="entry name" value="Aldo_ket_red"/>
    <property type="match status" value="1"/>
</dbReference>
<feature type="domain" description="4Fe-4S ferredoxin-type" evidence="4">
    <location>
        <begin position="360"/>
        <end position="392"/>
    </location>
</feature>
<dbReference type="PANTHER" id="PTHR43312:SF1">
    <property type="entry name" value="NADP-DEPENDENT OXIDOREDUCTASE DOMAIN-CONTAINING PROTEIN"/>
    <property type="match status" value="1"/>
</dbReference>
<dbReference type="EMBL" id="PYLO01000002">
    <property type="protein sequence ID" value="PST37597.1"/>
    <property type="molecule type" value="Genomic_DNA"/>
</dbReference>
<evidence type="ECO:0000256" key="1">
    <source>
        <dbReference type="ARBA" id="ARBA00022723"/>
    </source>
</evidence>
<dbReference type="PROSITE" id="PS51379">
    <property type="entry name" value="4FE4S_FER_2"/>
    <property type="match status" value="1"/>
</dbReference>
<proteinExistence type="predicted"/>
<sequence>MTFKELYLSGQIPFEEIDRYISRWNRSDDERTLAKYLGLNADEEDVWIDDSDEALKEMLDKRERVAGTPVTLGKTDIIINKNGFGALPIQRISFDDAKVLLRKAYDAGVRFFDTARFYTDSEEKIGYALSDVREHIYIATKTAVTTAEGFWKDLETSLHNLKTDYVDIYQFHNPAVCPKPGDGSGLYEAMLEAKEQGKIRFIGITNHRMSIAEEAIESGLYDTLQFPFNYLSTEREIALAKACAEHKMGFIAMKGLSGGLLTNSAAIYAYMAQFENVLPIWGVQKESELDEFLSYIGNPPELTDELKAVIEKDQKELAGEFCRGCGYCMPCPAGIEINNCARMSLLLRRSPSARYLSPEGQAKMKKIEDCLHCGHCKSMCPYGLDTPKLLEENYKDYKEVLAGKRL</sequence>
<dbReference type="RefSeq" id="WP_107000682.1">
    <property type="nucleotide sequence ID" value="NZ_PYLO01000002.1"/>
</dbReference>
<dbReference type="Gene3D" id="3.20.20.100">
    <property type="entry name" value="NADP-dependent oxidoreductase domain"/>
    <property type="match status" value="1"/>
</dbReference>
<dbReference type="PANTHER" id="PTHR43312">
    <property type="entry name" value="D-THREO-ALDOSE 1-DEHYDROGENASE"/>
    <property type="match status" value="1"/>
</dbReference>
<dbReference type="InterPro" id="IPR017896">
    <property type="entry name" value="4Fe4S_Fe-S-bd"/>
</dbReference>
<evidence type="ECO:0000256" key="3">
    <source>
        <dbReference type="ARBA" id="ARBA00023014"/>
    </source>
</evidence>
<dbReference type="PRINTS" id="PR00069">
    <property type="entry name" value="ALDKETRDTASE"/>
</dbReference>
<reference evidence="5 6" key="1">
    <citation type="submission" date="2018-03" db="EMBL/GenBank/DDBJ databases">
        <title>Lachnoclostridium SNUG30386 gen.nov., sp.nov., isolated from human faeces.</title>
        <authorList>
            <person name="Seo B."/>
            <person name="Jeon K."/>
            <person name="Ko G."/>
        </authorList>
    </citation>
    <scope>NUCLEOTIDE SEQUENCE [LARGE SCALE GENOMIC DNA]</scope>
    <source>
        <strain evidence="5 6">SNUG30386</strain>
    </source>
</reference>
<dbReference type="GO" id="GO:0046872">
    <property type="term" value="F:metal ion binding"/>
    <property type="evidence" value="ECO:0007669"/>
    <property type="project" value="UniProtKB-KW"/>
</dbReference>
<name>A0A2T3FQM7_9CLOT</name>
<protein>
    <submittedName>
        <fullName evidence="5">Aldo/keto reductase</fullName>
    </submittedName>
</protein>
<dbReference type="InterPro" id="IPR023210">
    <property type="entry name" value="NADP_OxRdtase_dom"/>
</dbReference>
<keyword evidence="2" id="KW-0408">Iron</keyword>
<dbReference type="InterPro" id="IPR053135">
    <property type="entry name" value="AKR2_Oxidoreductase"/>
</dbReference>
<keyword evidence="3" id="KW-0411">Iron-sulfur</keyword>
<dbReference type="PROSITE" id="PS00198">
    <property type="entry name" value="4FE4S_FER_1"/>
    <property type="match status" value="1"/>
</dbReference>
<evidence type="ECO:0000313" key="6">
    <source>
        <dbReference type="Proteomes" id="UP000241048"/>
    </source>
</evidence>
<keyword evidence="1" id="KW-0479">Metal-binding</keyword>
<evidence type="ECO:0000259" key="4">
    <source>
        <dbReference type="PROSITE" id="PS51379"/>
    </source>
</evidence>
<dbReference type="Pfam" id="PF13534">
    <property type="entry name" value="Fer4_17"/>
    <property type="match status" value="1"/>
</dbReference>
<dbReference type="SUPFAM" id="SSF54862">
    <property type="entry name" value="4Fe-4S ferredoxins"/>
    <property type="match status" value="1"/>
</dbReference>
<dbReference type="Proteomes" id="UP000241048">
    <property type="component" value="Unassembled WGS sequence"/>
</dbReference>
<evidence type="ECO:0000256" key="2">
    <source>
        <dbReference type="ARBA" id="ARBA00023004"/>
    </source>
</evidence>
<evidence type="ECO:0000313" key="5">
    <source>
        <dbReference type="EMBL" id="PST37597.1"/>
    </source>
</evidence>
<dbReference type="AlphaFoldDB" id="A0A2T3FQM7"/>
<dbReference type="InterPro" id="IPR036812">
    <property type="entry name" value="NAD(P)_OxRdtase_dom_sf"/>
</dbReference>
<dbReference type="GO" id="GO:0016491">
    <property type="term" value="F:oxidoreductase activity"/>
    <property type="evidence" value="ECO:0007669"/>
    <property type="project" value="InterPro"/>
</dbReference>
<dbReference type="SUPFAM" id="SSF51430">
    <property type="entry name" value="NAD(P)-linked oxidoreductase"/>
    <property type="match status" value="1"/>
</dbReference>
<dbReference type="InterPro" id="IPR020471">
    <property type="entry name" value="AKR"/>
</dbReference>
<comment type="caution">
    <text evidence="5">The sequence shown here is derived from an EMBL/GenBank/DDBJ whole genome shotgun (WGS) entry which is preliminary data.</text>
</comment>
<dbReference type="CDD" id="cd19100">
    <property type="entry name" value="AKR_unchar"/>
    <property type="match status" value="1"/>
</dbReference>
<dbReference type="GO" id="GO:0051536">
    <property type="term" value="F:iron-sulfur cluster binding"/>
    <property type="evidence" value="ECO:0007669"/>
    <property type="project" value="UniProtKB-KW"/>
</dbReference>